<reference evidence="1" key="2">
    <citation type="journal article" date="2023" name="Int. J. Mol. Sci.">
        <title>De Novo Assembly and Annotation of 11 Diverse Shrub Willow (Salix) Genomes Reveals Novel Gene Organization in Sex-Linked Regions.</title>
        <authorList>
            <person name="Hyden B."/>
            <person name="Feng K."/>
            <person name="Yates T.B."/>
            <person name="Jawdy S."/>
            <person name="Cereghino C."/>
            <person name="Smart L.B."/>
            <person name="Muchero W."/>
        </authorList>
    </citation>
    <scope>NUCLEOTIDE SEQUENCE</scope>
    <source>
        <tissue evidence="1">Shoot tip</tissue>
    </source>
</reference>
<keyword evidence="2" id="KW-1185">Reference proteome</keyword>
<dbReference type="Proteomes" id="UP001151532">
    <property type="component" value="Chromosome 16"/>
</dbReference>
<evidence type="ECO:0000313" key="1">
    <source>
        <dbReference type="EMBL" id="KAJ6755320.1"/>
    </source>
</evidence>
<proteinExistence type="predicted"/>
<name>A0A9Q0VXH4_SALPP</name>
<gene>
    <name evidence="1" type="ORF">OIU79_027851</name>
</gene>
<dbReference type="AlphaFoldDB" id="A0A9Q0VXH4"/>
<accession>A0A9Q0VXH4</accession>
<protein>
    <submittedName>
        <fullName evidence="1">Uncharacterized protein</fullName>
    </submittedName>
</protein>
<comment type="caution">
    <text evidence="1">The sequence shown here is derived from an EMBL/GenBank/DDBJ whole genome shotgun (WGS) entry which is preliminary data.</text>
</comment>
<organism evidence="1 2">
    <name type="scientific">Salix purpurea</name>
    <name type="common">Purple osier willow</name>
    <dbReference type="NCBI Taxonomy" id="77065"/>
    <lineage>
        <taxon>Eukaryota</taxon>
        <taxon>Viridiplantae</taxon>
        <taxon>Streptophyta</taxon>
        <taxon>Embryophyta</taxon>
        <taxon>Tracheophyta</taxon>
        <taxon>Spermatophyta</taxon>
        <taxon>Magnoliopsida</taxon>
        <taxon>eudicotyledons</taxon>
        <taxon>Gunneridae</taxon>
        <taxon>Pentapetalae</taxon>
        <taxon>rosids</taxon>
        <taxon>fabids</taxon>
        <taxon>Malpighiales</taxon>
        <taxon>Salicaceae</taxon>
        <taxon>Saliceae</taxon>
        <taxon>Salix</taxon>
    </lineage>
</organism>
<dbReference type="EMBL" id="JAPFFK010000007">
    <property type="protein sequence ID" value="KAJ6755320.1"/>
    <property type="molecule type" value="Genomic_DNA"/>
</dbReference>
<sequence length="186" mass="20690">MGEIYRGVVSESEAWSTSCRPSSRIARRRRMEIRRLKFVAGVASTETGADGMGTHKKQKLQVYSSTRSGTDSSPCSRDCQNAVENCGAEQSDVNKPFEKGKSSENIISSQYSLKPTSSPSILSTSSYRSRPVSEIRGDFGLWKEKRHGRCGSDSPFILSERPGNHNWAALLWCLRWPRLLSRGGKV</sequence>
<reference evidence="1" key="1">
    <citation type="submission" date="2022-11" db="EMBL/GenBank/DDBJ databases">
        <authorList>
            <person name="Hyden B.L."/>
            <person name="Feng K."/>
            <person name="Yates T."/>
            <person name="Jawdy S."/>
            <person name="Smart L.B."/>
            <person name="Muchero W."/>
        </authorList>
    </citation>
    <scope>NUCLEOTIDE SEQUENCE</scope>
    <source>
        <tissue evidence="1">Shoot tip</tissue>
    </source>
</reference>
<dbReference type="OrthoDB" id="10264738at2759"/>
<evidence type="ECO:0000313" key="2">
    <source>
        <dbReference type="Proteomes" id="UP001151532"/>
    </source>
</evidence>